<dbReference type="EMBL" id="DQID01000226">
    <property type="protein sequence ID" value="HCT14848.1"/>
    <property type="molecule type" value="Genomic_DNA"/>
</dbReference>
<proteinExistence type="predicted"/>
<evidence type="ECO:0000313" key="2">
    <source>
        <dbReference type="EMBL" id="HCT14848.1"/>
    </source>
</evidence>
<evidence type="ECO:0000313" key="3">
    <source>
        <dbReference type="Proteomes" id="UP000261739"/>
    </source>
</evidence>
<sequence>MSETDSAYQGRHRAQPADGSGDGTETGNSGVSVEELKEENAEIDEWEKESFPASDPPENY</sequence>
<evidence type="ECO:0000256" key="1">
    <source>
        <dbReference type="SAM" id="MobiDB-lite"/>
    </source>
</evidence>
<comment type="caution">
    <text evidence="2">The sequence shown here is derived from an EMBL/GenBank/DDBJ whole genome shotgun (WGS) entry which is preliminary data.</text>
</comment>
<organism evidence="2 3">
    <name type="scientific">Corynebacterium nuruki</name>
    <dbReference type="NCBI Taxonomy" id="1032851"/>
    <lineage>
        <taxon>Bacteria</taxon>
        <taxon>Bacillati</taxon>
        <taxon>Actinomycetota</taxon>
        <taxon>Actinomycetes</taxon>
        <taxon>Mycobacteriales</taxon>
        <taxon>Corynebacteriaceae</taxon>
        <taxon>Corynebacterium</taxon>
    </lineage>
</organism>
<reference evidence="2 3" key="1">
    <citation type="journal article" date="2018" name="Nat. Biotechnol.">
        <title>A standardized bacterial taxonomy based on genome phylogeny substantially revises the tree of life.</title>
        <authorList>
            <person name="Parks D.H."/>
            <person name="Chuvochina M."/>
            <person name="Waite D.W."/>
            <person name="Rinke C."/>
            <person name="Skarshewski A."/>
            <person name="Chaumeil P.A."/>
            <person name="Hugenholtz P."/>
        </authorList>
    </citation>
    <scope>NUCLEOTIDE SEQUENCE [LARGE SCALE GENOMIC DNA]</scope>
    <source>
        <strain evidence="2">UBA11247</strain>
    </source>
</reference>
<gene>
    <name evidence="2" type="ORF">DIW82_08710</name>
</gene>
<accession>A0A3D4SZZ6</accession>
<feature type="region of interest" description="Disordered" evidence="1">
    <location>
        <begin position="1"/>
        <end position="60"/>
    </location>
</feature>
<protein>
    <submittedName>
        <fullName evidence="2">Uncharacterized protein</fullName>
    </submittedName>
</protein>
<dbReference type="RefSeq" id="WP_273052080.1">
    <property type="nucleotide sequence ID" value="NZ_DAITTW010000029.1"/>
</dbReference>
<dbReference type="Proteomes" id="UP000261739">
    <property type="component" value="Unassembled WGS sequence"/>
</dbReference>
<dbReference type="AlphaFoldDB" id="A0A3D4SZZ6"/>
<name>A0A3D4SZZ6_9CORY</name>